<keyword evidence="2" id="KW-1185">Reference proteome</keyword>
<comment type="caution">
    <text evidence="1">The sequence shown here is derived from an EMBL/GenBank/DDBJ whole genome shotgun (WGS) entry which is preliminary data.</text>
</comment>
<dbReference type="EMBL" id="SAYW01000001">
    <property type="protein sequence ID" value="RWU10821.1"/>
    <property type="molecule type" value="Genomic_DNA"/>
</dbReference>
<proteinExistence type="predicted"/>
<reference evidence="1 2" key="1">
    <citation type="submission" date="2018-06" db="EMBL/GenBank/DDBJ databases">
        <title>Pedobacter endophyticus sp. nov., an endophytic bacterium isolated from a leaf of Triticum aestivum.</title>
        <authorList>
            <person name="Zhang L."/>
        </authorList>
    </citation>
    <scope>NUCLEOTIDE SEQUENCE [LARGE SCALE GENOMIC DNA]</scope>
    <source>
        <strain evidence="1 2">CM134L-2</strain>
    </source>
</reference>
<protein>
    <submittedName>
        <fullName evidence="1">Uncharacterized protein</fullName>
    </submittedName>
</protein>
<evidence type="ECO:0000313" key="1">
    <source>
        <dbReference type="EMBL" id="RWU10821.1"/>
    </source>
</evidence>
<organism evidence="1 2">
    <name type="scientific">Pedobacter chitinilyticus</name>
    <dbReference type="NCBI Taxonomy" id="2233776"/>
    <lineage>
        <taxon>Bacteria</taxon>
        <taxon>Pseudomonadati</taxon>
        <taxon>Bacteroidota</taxon>
        <taxon>Sphingobacteriia</taxon>
        <taxon>Sphingobacteriales</taxon>
        <taxon>Sphingobacteriaceae</taxon>
        <taxon>Pedobacter</taxon>
    </lineage>
</organism>
<sequence>MSFYWAPIISIIQERSILMEDSQKGLEQITDQMKKRYMPDQIFVESDFNQTAKLDWQYQLYLKNKYAKFTDFKFFFCDSANYKLQGESLL</sequence>
<dbReference type="AlphaFoldDB" id="A0A443Z2T1"/>
<accession>A0A443Z2T1</accession>
<evidence type="ECO:0000313" key="2">
    <source>
        <dbReference type="Proteomes" id="UP000284120"/>
    </source>
</evidence>
<dbReference type="RefSeq" id="WP_113646302.1">
    <property type="nucleotide sequence ID" value="NZ_SAYW01000001.1"/>
</dbReference>
<dbReference type="Proteomes" id="UP000284120">
    <property type="component" value="Unassembled WGS sequence"/>
</dbReference>
<gene>
    <name evidence="1" type="ORF">DPV69_05685</name>
</gene>
<name>A0A443Z2T1_9SPHI</name>